<evidence type="ECO:0000313" key="2">
    <source>
        <dbReference type="Proteomes" id="UP000503464"/>
    </source>
</evidence>
<dbReference type="Proteomes" id="UP000503464">
    <property type="component" value="Chromosome"/>
</dbReference>
<proteinExistence type="predicted"/>
<evidence type="ECO:0000313" key="1">
    <source>
        <dbReference type="EMBL" id="QKJ60148.1"/>
    </source>
</evidence>
<organism evidence="1 2">
    <name type="scientific">Serratia fonticola</name>
    <dbReference type="NCBI Taxonomy" id="47917"/>
    <lineage>
        <taxon>Bacteria</taxon>
        <taxon>Pseudomonadati</taxon>
        <taxon>Pseudomonadota</taxon>
        <taxon>Gammaproteobacteria</taxon>
        <taxon>Enterobacterales</taxon>
        <taxon>Yersiniaceae</taxon>
        <taxon>Serratia</taxon>
    </lineage>
</organism>
<dbReference type="RefSeq" id="WP_173409687.1">
    <property type="nucleotide sequence ID" value="NZ_CP054160.3"/>
</dbReference>
<gene>
    <name evidence="1" type="ORF">G9399_19880</name>
</gene>
<dbReference type="AlphaFoldDB" id="A0AAE7EJT5"/>
<reference evidence="2" key="1">
    <citation type="submission" date="2020-03" db="EMBL/GenBank/DDBJ databases">
        <title>Genome sequences of seven Enterobacteriaceae strains isolated from Canadian wastewater treatment facilities.</title>
        <authorList>
            <person name="Huang H."/>
            <person name="Chmara J.T."/>
            <person name="Duceppe M.-O."/>
        </authorList>
    </citation>
    <scope>NUCLEOTIDE SEQUENCE [LARGE SCALE GENOMIC DNA]</scope>
    <source>
        <strain evidence="2">Biosolid 3</strain>
    </source>
</reference>
<protein>
    <submittedName>
        <fullName evidence="1">Uncharacterized protein</fullName>
    </submittedName>
</protein>
<name>A0AAE7EJT5_SERFO</name>
<dbReference type="EMBL" id="CP054160">
    <property type="protein sequence ID" value="QKJ60148.1"/>
    <property type="molecule type" value="Genomic_DNA"/>
</dbReference>
<accession>A0AAE7EJT5</accession>
<sequence length="314" mass="36604">MASRNTVITHIADDLFYELILREAKGEGKSKSEYVRDILMKELSDKLDDLNSSFNDNYAYERNNTRISVYPANTTIDSSLYYRGVRGRMFKLNKVDDTLTGVYESPLLGLVNHSSKGLKDNAKKEAIRMLPQIIRERWHEIESSHGNTDVNLLFINRVEVSYEGEFDNKFHIRVSIHFYMSRFPLDAIDSDDFLRLDFLNIHYLRFKNVAINGRLYKKYDRLVYIAPSKETLLGGFFVGLFYKPKDKIELLGEIREIIDNQDVNRADIINIPGGFVKLHFNHELVKVNTHTFSKAYKVVLERRMALKKQGAYLR</sequence>